<evidence type="ECO:0000313" key="6">
    <source>
        <dbReference type="Proteomes" id="UP000267536"/>
    </source>
</evidence>
<dbReference type="PANTHER" id="PTHR10434">
    <property type="entry name" value="1-ACYL-SN-GLYCEROL-3-PHOSPHATE ACYLTRANSFERASE"/>
    <property type="match status" value="1"/>
</dbReference>
<dbReference type="GO" id="GO:0005886">
    <property type="term" value="C:plasma membrane"/>
    <property type="evidence" value="ECO:0007669"/>
    <property type="project" value="TreeGrafter"/>
</dbReference>
<dbReference type="InterPro" id="IPR002123">
    <property type="entry name" value="Plipid/glycerol_acylTrfase"/>
</dbReference>
<evidence type="ECO:0000256" key="3">
    <source>
        <dbReference type="SAM" id="MobiDB-lite"/>
    </source>
</evidence>
<reference evidence="5 6" key="1">
    <citation type="submission" date="2018-11" db="EMBL/GenBank/DDBJ databases">
        <title>Draft genome sequence of Gordonia sp. RS15-1S isolated from rice stems.</title>
        <authorList>
            <person name="Muangham S."/>
        </authorList>
    </citation>
    <scope>NUCLEOTIDE SEQUENCE [LARGE SCALE GENOMIC DNA]</scope>
    <source>
        <strain evidence="5 6">RS15-1S</strain>
    </source>
</reference>
<sequence>MTNADREPVFRALEIVANTLVRAQKVDLRFNGLDNIPTRGGAVLVVNHTAYVDFLPAALGLYRVGRRARFMIKSEVMDVAIMRFLVNHTRTIPVDRSQGTDAYRAAVESLRSGEIVVVYPEATISRSFELKEFKTGAVRMALEAQVPMIPTIVWGAQRQWTKGGKRRMGRASIPIAVGYGAPIHVPADADVEEQTTRLRAQMTKGLHEVQDAYPHPAGEFWVPTRLGGTAPTPEQAAVIEDEEAQRKAAARAAKVTQREGKSRK</sequence>
<keyword evidence="1 5" id="KW-0808">Transferase</keyword>
<dbReference type="SUPFAM" id="SSF69593">
    <property type="entry name" value="Glycerol-3-phosphate (1)-acyltransferase"/>
    <property type="match status" value="1"/>
</dbReference>
<dbReference type="GO" id="GO:0003841">
    <property type="term" value="F:1-acylglycerol-3-phosphate O-acyltransferase activity"/>
    <property type="evidence" value="ECO:0007669"/>
    <property type="project" value="TreeGrafter"/>
</dbReference>
<keyword evidence="2 5" id="KW-0012">Acyltransferase</keyword>
<accession>A0A3N4GLH6</accession>
<feature type="domain" description="Phospholipid/glycerol acyltransferase" evidence="4">
    <location>
        <begin position="42"/>
        <end position="156"/>
    </location>
</feature>
<dbReference type="SMART" id="SM00563">
    <property type="entry name" value="PlsC"/>
    <property type="match status" value="1"/>
</dbReference>
<dbReference type="EMBL" id="RKMH01000009">
    <property type="protein sequence ID" value="RPA59500.1"/>
    <property type="molecule type" value="Genomic_DNA"/>
</dbReference>
<gene>
    <name evidence="5" type="ORF">EF294_13575</name>
</gene>
<dbReference type="AlphaFoldDB" id="A0A3N4GLH6"/>
<dbReference type="Proteomes" id="UP000267536">
    <property type="component" value="Unassembled WGS sequence"/>
</dbReference>
<dbReference type="CDD" id="cd07989">
    <property type="entry name" value="LPLAT_AGPAT-like"/>
    <property type="match status" value="1"/>
</dbReference>
<proteinExistence type="predicted"/>
<evidence type="ECO:0000259" key="4">
    <source>
        <dbReference type="SMART" id="SM00563"/>
    </source>
</evidence>
<name>A0A3N4GLH6_9ACTN</name>
<dbReference type="GO" id="GO:0006654">
    <property type="term" value="P:phosphatidic acid biosynthetic process"/>
    <property type="evidence" value="ECO:0007669"/>
    <property type="project" value="TreeGrafter"/>
</dbReference>
<evidence type="ECO:0000313" key="5">
    <source>
        <dbReference type="EMBL" id="RPA59500.1"/>
    </source>
</evidence>
<comment type="caution">
    <text evidence="5">The sequence shown here is derived from an EMBL/GenBank/DDBJ whole genome shotgun (WGS) entry which is preliminary data.</text>
</comment>
<organism evidence="5 6">
    <name type="scientific">Gordonia oryzae</name>
    <dbReference type="NCBI Taxonomy" id="2487349"/>
    <lineage>
        <taxon>Bacteria</taxon>
        <taxon>Bacillati</taxon>
        <taxon>Actinomycetota</taxon>
        <taxon>Actinomycetes</taxon>
        <taxon>Mycobacteriales</taxon>
        <taxon>Gordoniaceae</taxon>
        <taxon>Gordonia</taxon>
    </lineage>
</organism>
<keyword evidence="6" id="KW-1185">Reference proteome</keyword>
<evidence type="ECO:0000256" key="1">
    <source>
        <dbReference type="ARBA" id="ARBA00022679"/>
    </source>
</evidence>
<dbReference type="PANTHER" id="PTHR10434:SF55">
    <property type="entry name" value="POSSIBLE ACYLTRANSFERASE"/>
    <property type="match status" value="1"/>
</dbReference>
<feature type="region of interest" description="Disordered" evidence="3">
    <location>
        <begin position="242"/>
        <end position="264"/>
    </location>
</feature>
<protein>
    <submittedName>
        <fullName evidence="5">1-acyl-sn-glycerol-3-phosphate acyltransferase</fullName>
    </submittedName>
</protein>
<evidence type="ECO:0000256" key="2">
    <source>
        <dbReference type="ARBA" id="ARBA00023315"/>
    </source>
</evidence>
<dbReference type="RefSeq" id="WP_123930784.1">
    <property type="nucleotide sequence ID" value="NZ_JBPSDP010000008.1"/>
</dbReference>
<dbReference type="OrthoDB" id="3210041at2"/>
<dbReference type="Pfam" id="PF01553">
    <property type="entry name" value="Acyltransferase"/>
    <property type="match status" value="1"/>
</dbReference>